<dbReference type="GO" id="GO:0003700">
    <property type="term" value="F:DNA-binding transcription factor activity"/>
    <property type="evidence" value="ECO:0007669"/>
    <property type="project" value="InterPro"/>
</dbReference>
<evidence type="ECO:0000256" key="3">
    <source>
        <dbReference type="ARBA" id="ARBA00023163"/>
    </source>
</evidence>
<dbReference type="Gene3D" id="1.10.10.60">
    <property type="entry name" value="Homeodomain-like"/>
    <property type="match status" value="2"/>
</dbReference>
<dbReference type="EMBL" id="NUMG01000002">
    <property type="protein sequence ID" value="PGU07357.1"/>
    <property type="molecule type" value="Genomic_DNA"/>
</dbReference>
<dbReference type="Proteomes" id="UP000225766">
    <property type="component" value="Unassembled WGS sequence"/>
</dbReference>
<evidence type="ECO:0000313" key="6">
    <source>
        <dbReference type="Proteomes" id="UP000225766"/>
    </source>
</evidence>
<accession>A0A2C1M9H0</accession>
<dbReference type="PANTHER" id="PTHR43280:SF34">
    <property type="entry name" value="ARAC-FAMILY TRANSCRIPTIONAL REGULATOR"/>
    <property type="match status" value="1"/>
</dbReference>
<comment type="caution">
    <text evidence="5">The sequence shown here is derived from an EMBL/GenBank/DDBJ whole genome shotgun (WGS) entry which is preliminary data.</text>
</comment>
<dbReference type="PROSITE" id="PS01124">
    <property type="entry name" value="HTH_ARAC_FAMILY_2"/>
    <property type="match status" value="1"/>
</dbReference>
<dbReference type="InterPro" id="IPR009057">
    <property type="entry name" value="Homeodomain-like_sf"/>
</dbReference>
<organism evidence="5 6">
    <name type="scientific">Bacillus cereus</name>
    <dbReference type="NCBI Taxonomy" id="1396"/>
    <lineage>
        <taxon>Bacteria</taxon>
        <taxon>Bacillati</taxon>
        <taxon>Bacillota</taxon>
        <taxon>Bacilli</taxon>
        <taxon>Bacillales</taxon>
        <taxon>Bacillaceae</taxon>
        <taxon>Bacillus</taxon>
        <taxon>Bacillus cereus group</taxon>
    </lineage>
</organism>
<dbReference type="RefSeq" id="WP_098882367.1">
    <property type="nucleotide sequence ID" value="NZ_NUMG01000002.1"/>
</dbReference>
<dbReference type="Pfam" id="PF12833">
    <property type="entry name" value="HTH_18"/>
    <property type="match status" value="1"/>
</dbReference>
<keyword evidence="1" id="KW-0805">Transcription regulation</keyword>
<protein>
    <recommendedName>
        <fullName evidence="4">HTH araC/xylS-type domain-containing protein</fullName>
    </recommendedName>
</protein>
<evidence type="ECO:0000259" key="4">
    <source>
        <dbReference type="PROSITE" id="PS01124"/>
    </source>
</evidence>
<proteinExistence type="predicted"/>
<dbReference type="PANTHER" id="PTHR43280">
    <property type="entry name" value="ARAC-FAMILY TRANSCRIPTIONAL REGULATOR"/>
    <property type="match status" value="1"/>
</dbReference>
<reference evidence="5 6" key="1">
    <citation type="submission" date="2017-09" db="EMBL/GenBank/DDBJ databases">
        <title>Large-scale bioinformatics analysis of Bacillus genomes uncovers conserved roles of natural products in bacterial physiology.</title>
        <authorList>
            <consortium name="Agbiome Team Llc"/>
            <person name="Bleich R.M."/>
            <person name="Grubbs K.J."/>
            <person name="Santa Maria K.C."/>
            <person name="Allen S.E."/>
            <person name="Farag S."/>
            <person name="Shank E.A."/>
            <person name="Bowers A."/>
        </authorList>
    </citation>
    <scope>NUCLEOTIDE SEQUENCE [LARGE SCALE GENOMIC DNA]</scope>
    <source>
        <strain evidence="5 6">AFS040105</strain>
    </source>
</reference>
<keyword evidence="3" id="KW-0804">Transcription</keyword>
<dbReference type="SUPFAM" id="SSF46689">
    <property type="entry name" value="Homeodomain-like"/>
    <property type="match status" value="2"/>
</dbReference>
<dbReference type="PROSITE" id="PS00041">
    <property type="entry name" value="HTH_ARAC_FAMILY_1"/>
    <property type="match status" value="1"/>
</dbReference>
<dbReference type="InterPro" id="IPR018060">
    <property type="entry name" value="HTH_AraC"/>
</dbReference>
<evidence type="ECO:0000256" key="2">
    <source>
        <dbReference type="ARBA" id="ARBA00023125"/>
    </source>
</evidence>
<keyword evidence="2" id="KW-0238">DNA-binding</keyword>
<gene>
    <name evidence="5" type="ORF">COD19_02165</name>
</gene>
<feature type="domain" description="HTH araC/xylS-type" evidence="4">
    <location>
        <begin position="316"/>
        <end position="414"/>
    </location>
</feature>
<name>A0A2C1M9H0_BACCE</name>
<evidence type="ECO:0000313" key="5">
    <source>
        <dbReference type="EMBL" id="PGU07357.1"/>
    </source>
</evidence>
<dbReference type="SMART" id="SM00342">
    <property type="entry name" value="HTH_ARAC"/>
    <property type="match status" value="1"/>
</dbReference>
<dbReference type="AlphaFoldDB" id="A0A2C1M9H0"/>
<sequence>MNLPKSEKNPTENIENICGLLSNLFDISVCFLSSSNDIIFSAGGTALNNPLNENIHNTIIDLFQSSEHHNLPIFKSTKFSENFVAVNLYTNNTYSGKFVIGPSICSRMDAETVNIVVSKEKISLVDKAKLCSYFNILPIVSFNTLLHLSQLIYYILYGQKLDFVSLSALNTYQNNFKTNFADNYENISSNRKQNNELHHPYIYEQNYFQYIREGNLEKTISHFRKNLHDNFGVLSKKSSLRSEKNISICHTTLVTRAAIEGGLDPEQAYTMSDMAIQCIEEIDDIKQLQDYRNTIAIEFTKMVNQINEHKFPKPVRVCESYIKNHIYEPISVKQLSEITGLNPNYLSSMFKAITGFSVLDFINKEKINEAKKLLITTDLSLTDISNLLRFYDQSHFTKTFKKYTDITPKIFRDQNKHI</sequence>
<dbReference type="InterPro" id="IPR018062">
    <property type="entry name" value="HTH_AraC-typ_CS"/>
</dbReference>
<evidence type="ECO:0000256" key="1">
    <source>
        <dbReference type="ARBA" id="ARBA00023015"/>
    </source>
</evidence>
<dbReference type="GO" id="GO:0043565">
    <property type="term" value="F:sequence-specific DNA binding"/>
    <property type="evidence" value="ECO:0007669"/>
    <property type="project" value="InterPro"/>
</dbReference>